<comment type="pathway">
    <text evidence="2">Siderophore biosynthesis.</text>
</comment>
<dbReference type="EC" id="1.14.13.59" evidence="4"/>
<evidence type="ECO:0000256" key="6">
    <source>
        <dbReference type="ARBA" id="ARBA00022630"/>
    </source>
</evidence>
<evidence type="ECO:0000256" key="7">
    <source>
        <dbReference type="ARBA" id="ARBA00022827"/>
    </source>
</evidence>
<comment type="catalytic activity">
    <reaction evidence="15">
        <text>L-lysine + NADPH + O2 = N(6)-hydroxy-L-lysine + NADP(+) + H2O</text>
        <dbReference type="Rhea" id="RHEA:23228"/>
        <dbReference type="ChEBI" id="CHEBI:15377"/>
        <dbReference type="ChEBI" id="CHEBI:15379"/>
        <dbReference type="ChEBI" id="CHEBI:32551"/>
        <dbReference type="ChEBI" id="CHEBI:57783"/>
        <dbReference type="ChEBI" id="CHEBI:57820"/>
        <dbReference type="ChEBI" id="CHEBI:58349"/>
        <dbReference type="EC" id="1.14.13.59"/>
    </reaction>
</comment>
<keyword evidence="17" id="KW-1185">Reference proteome</keyword>
<evidence type="ECO:0000256" key="3">
    <source>
        <dbReference type="ARBA" id="ARBA00007588"/>
    </source>
</evidence>
<gene>
    <name evidence="16" type="primary">iucD</name>
    <name evidence="16" type="ORF">AHOG_11330</name>
</gene>
<keyword evidence="9 16" id="KW-0560">Oxidoreductase</keyword>
<keyword evidence="8" id="KW-0521">NADP</keyword>
<dbReference type="GO" id="GO:0047091">
    <property type="term" value="F:L-lysine 6-monooxygenase (NADPH) activity"/>
    <property type="evidence" value="ECO:0007669"/>
    <property type="project" value="UniProtKB-EC"/>
</dbReference>
<organism evidence="16 17">
    <name type="scientific">Actinoalloteichus hoggarensis</name>
    <dbReference type="NCBI Taxonomy" id="1470176"/>
    <lineage>
        <taxon>Bacteria</taxon>
        <taxon>Bacillati</taxon>
        <taxon>Actinomycetota</taxon>
        <taxon>Actinomycetes</taxon>
        <taxon>Pseudonocardiales</taxon>
        <taxon>Pseudonocardiaceae</taxon>
        <taxon>Actinoalloteichus</taxon>
    </lineage>
</organism>
<evidence type="ECO:0000256" key="12">
    <source>
        <dbReference type="ARBA" id="ARBA00031158"/>
    </source>
</evidence>
<evidence type="ECO:0000256" key="1">
    <source>
        <dbReference type="ARBA" id="ARBA00001974"/>
    </source>
</evidence>
<dbReference type="OrthoDB" id="7527071at2"/>
<keyword evidence="7" id="KW-0274">FAD</keyword>
<reference evidence="16 17" key="1">
    <citation type="submission" date="2017-07" db="EMBL/GenBank/DDBJ databases">
        <title>Complete genome sequence of Actinoalloteichus hoggarensis DSM 45943, type strain of Actinoalloteichus hoggarensis.</title>
        <authorList>
            <person name="Ruckert C."/>
            <person name="Nouioui I."/>
            <person name="Willmese J."/>
            <person name="van Wezel G."/>
            <person name="Klenk H.-P."/>
            <person name="Kalinowski J."/>
            <person name="Zotchev S.B."/>
        </authorList>
    </citation>
    <scope>NUCLEOTIDE SEQUENCE [LARGE SCALE GENOMIC DNA]</scope>
    <source>
        <strain evidence="16 17">DSM 45943</strain>
    </source>
</reference>
<dbReference type="InterPro" id="IPR036188">
    <property type="entry name" value="FAD/NAD-bd_sf"/>
</dbReference>
<dbReference type="PANTHER" id="PTHR42802">
    <property type="entry name" value="MONOOXYGENASE"/>
    <property type="match status" value="1"/>
</dbReference>
<evidence type="ECO:0000256" key="13">
    <source>
        <dbReference type="ARBA" id="ARBA00032493"/>
    </source>
</evidence>
<sequence length="435" mass="48061">MSVEECDVLAVGGGPFNLGLAALADPLPDVSVVVCEQLSESDWGWHPGVLFDDAILQVGFLADLVSLVDPTHSLSFLNYLRDRDRLYQFYVRERFHPTRLEYQDYLRWAAARLPVRHGHRVESTSWDDAKARFAVTVSGPDGGRREFSARHLALGVGTAPWLPPKLAALGRDRVVHSADYLRRVADLDRADRVTVVGSGQSGAEVMLDLVRRNGAHGPRLSWLTRTESFAPLDYSRLVLEMTTPDYVRYFASLPERTRDALVAGQWRHYKGISQETIDDLHDALYRRLAHGGTDVELRSGVAVADAALRDGGITLDCVHRDTGQGFEHRTDVVVAATGYRHRPTDFLAPIADRLARDDAGRHQIREDHSIETDPSISGRVFTSNADLHRHGVSAPDLGFGAVRNAVVLNTVLSREAYRLPVRTAFSSFGTPGGDG</sequence>
<dbReference type="SUPFAM" id="SSF51905">
    <property type="entry name" value="FAD/NAD(P)-binding domain"/>
    <property type="match status" value="2"/>
</dbReference>
<dbReference type="KEGG" id="ahg:AHOG_11330"/>
<dbReference type="AlphaFoldDB" id="A0A221W2J4"/>
<evidence type="ECO:0000313" key="16">
    <source>
        <dbReference type="EMBL" id="ASO19909.1"/>
    </source>
</evidence>
<evidence type="ECO:0000256" key="11">
    <source>
        <dbReference type="ARBA" id="ARBA00029939"/>
    </source>
</evidence>
<evidence type="ECO:0000256" key="9">
    <source>
        <dbReference type="ARBA" id="ARBA00023002"/>
    </source>
</evidence>
<dbReference type="EMBL" id="CP022521">
    <property type="protein sequence ID" value="ASO19909.1"/>
    <property type="molecule type" value="Genomic_DNA"/>
</dbReference>
<evidence type="ECO:0000256" key="8">
    <source>
        <dbReference type="ARBA" id="ARBA00022857"/>
    </source>
</evidence>
<dbReference type="RefSeq" id="WP_093941336.1">
    <property type="nucleotide sequence ID" value="NZ_CP022521.1"/>
</dbReference>
<protein>
    <recommendedName>
        <fullName evidence="5">L-lysine N6-monooxygenase MbtG</fullName>
        <ecNumber evidence="4">1.14.13.59</ecNumber>
    </recommendedName>
    <alternativeName>
        <fullName evidence="14">Lysine 6-N-hydroxylase</fullName>
    </alternativeName>
    <alternativeName>
        <fullName evidence="13">Lysine N6-hydroxylase</fullName>
    </alternativeName>
    <alternativeName>
        <fullName evidence="11">Lysine-N-oxygenase</fullName>
    </alternativeName>
    <alternativeName>
        <fullName evidence="12">Mycobactin synthase protein G</fullName>
    </alternativeName>
</protein>
<comment type="cofactor">
    <cofactor evidence="1">
        <name>FAD</name>
        <dbReference type="ChEBI" id="CHEBI:57692"/>
    </cofactor>
</comment>
<evidence type="ECO:0000256" key="2">
    <source>
        <dbReference type="ARBA" id="ARBA00004924"/>
    </source>
</evidence>
<dbReference type="Gene3D" id="3.50.50.60">
    <property type="entry name" value="FAD/NAD(P)-binding domain"/>
    <property type="match status" value="1"/>
</dbReference>
<name>A0A221W2J4_9PSEU</name>
<proteinExistence type="inferred from homology"/>
<keyword evidence="6" id="KW-0285">Flavoprotein</keyword>
<evidence type="ECO:0000256" key="10">
    <source>
        <dbReference type="ARBA" id="ARBA00023033"/>
    </source>
</evidence>
<evidence type="ECO:0000256" key="4">
    <source>
        <dbReference type="ARBA" id="ARBA00013076"/>
    </source>
</evidence>
<dbReference type="Proteomes" id="UP000204221">
    <property type="component" value="Chromosome"/>
</dbReference>
<dbReference type="InterPro" id="IPR025700">
    <property type="entry name" value="Lys/Orn_oxygenase"/>
</dbReference>
<evidence type="ECO:0000256" key="15">
    <source>
        <dbReference type="ARBA" id="ARBA00048407"/>
    </source>
</evidence>
<keyword evidence="10 16" id="KW-0503">Monooxygenase</keyword>
<comment type="similarity">
    <text evidence="3">Belongs to the lysine N(6)-hydroxylase/L-ornithine N(5)-oxygenase family.</text>
</comment>
<evidence type="ECO:0000256" key="5">
    <source>
        <dbReference type="ARBA" id="ARBA00016406"/>
    </source>
</evidence>
<dbReference type="PANTHER" id="PTHR42802:SF1">
    <property type="entry name" value="L-ORNITHINE N(5)-MONOOXYGENASE"/>
    <property type="match status" value="1"/>
</dbReference>
<evidence type="ECO:0000256" key="14">
    <source>
        <dbReference type="ARBA" id="ARBA00032738"/>
    </source>
</evidence>
<accession>A0A221W2J4</accession>
<evidence type="ECO:0000313" key="17">
    <source>
        <dbReference type="Proteomes" id="UP000204221"/>
    </source>
</evidence>
<dbReference type="Pfam" id="PF13434">
    <property type="entry name" value="Lys_Orn_oxgnase"/>
    <property type="match status" value="1"/>
</dbReference>